<proteinExistence type="predicted"/>
<keyword evidence="3" id="KW-1185">Reference proteome</keyword>
<accession>A0ABW5UA57</accession>
<dbReference type="EMBL" id="JBHUMP010000043">
    <property type="protein sequence ID" value="MFD2741684.1"/>
    <property type="molecule type" value="Genomic_DNA"/>
</dbReference>
<name>A0ABW5UA57_9RHOB</name>
<dbReference type="Gene3D" id="1.10.3290.10">
    <property type="entry name" value="Fido-like domain"/>
    <property type="match status" value="1"/>
</dbReference>
<protein>
    <submittedName>
        <fullName evidence="2">Fic family protein</fullName>
    </submittedName>
</protein>
<gene>
    <name evidence="2" type="ORF">ACFSUD_19185</name>
</gene>
<dbReference type="InterPro" id="IPR040198">
    <property type="entry name" value="Fido_containing"/>
</dbReference>
<dbReference type="RefSeq" id="WP_386376111.1">
    <property type="nucleotide sequence ID" value="NZ_JBHUMP010000043.1"/>
</dbReference>
<evidence type="ECO:0000313" key="2">
    <source>
        <dbReference type="EMBL" id="MFD2741684.1"/>
    </source>
</evidence>
<organism evidence="2 3">
    <name type="scientific">Sulfitobacter aestuarii</name>
    <dbReference type="NCBI Taxonomy" id="2161676"/>
    <lineage>
        <taxon>Bacteria</taxon>
        <taxon>Pseudomonadati</taxon>
        <taxon>Pseudomonadota</taxon>
        <taxon>Alphaproteobacteria</taxon>
        <taxon>Rhodobacterales</taxon>
        <taxon>Roseobacteraceae</taxon>
        <taxon>Sulfitobacter</taxon>
    </lineage>
</organism>
<dbReference type="InterPro" id="IPR036597">
    <property type="entry name" value="Fido-like_dom_sf"/>
</dbReference>
<dbReference type="SUPFAM" id="SSF140931">
    <property type="entry name" value="Fic-like"/>
    <property type="match status" value="1"/>
</dbReference>
<feature type="domain" description="Fido" evidence="1">
    <location>
        <begin position="119"/>
        <end position="286"/>
    </location>
</feature>
<dbReference type="PANTHER" id="PTHR13504:SF38">
    <property type="entry name" value="FIDO DOMAIN-CONTAINING PROTEIN"/>
    <property type="match status" value="1"/>
</dbReference>
<dbReference type="Proteomes" id="UP001597474">
    <property type="component" value="Unassembled WGS sequence"/>
</dbReference>
<evidence type="ECO:0000313" key="3">
    <source>
        <dbReference type="Proteomes" id="UP001597474"/>
    </source>
</evidence>
<dbReference type="PROSITE" id="PS51459">
    <property type="entry name" value="FIDO"/>
    <property type="match status" value="1"/>
</dbReference>
<evidence type="ECO:0000259" key="1">
    <source>
        <dbReference type="PROSITE" id="PS51459"/>
    </source>
</evidence>
<sequence length="396" mass="44155">MAQDDGESIGLFEPLMVSEGSPKRGALNDLALELAEKSAAFRSSLPGSTAAALADLVRAMNCYYSNLIEGHNTHPVDIERALDGDYSADPKKRDLQLEAKAHITVQKWIDEGGLDEPPTAPASIIEMHRRFCELLPEDLLWVEYPGTGERVKVVPGELRERYVEVGRHVAVSPGAVPRFMDRMHQAYTREGRIGSILAAACAHHRLLWIHPFMDGNGRVARLMSYAMLRESLDTRGLWSVARGLARREKDYKDHLQACDGERRGDRDGRGTLSEAALASFTEFFLQVSIDQVDFMATLMQADRLRDRIMIWTEEEMRAGALPPKSDIVLKAILYQGKLERGEVDSMLGMSERAARRITSALLKAGAITSESTRAPLYLAFPAKYAERWMPGLFPEA</sequence>
<dbReference type="Pfam" id="PF02661">
    <property type="entry name" value="Fic"/>
    <property type="match status" value="1"/>
</dbReference>
<reference evidence="3" key="1">
    <citation type="journal article" date="2019" name="Int. J. Syst. Evol. Microbiol.">
        <title>The Global Catalogue of Microorganisms (GCM) 10K type strain sequencing project: providing services to taxonomists for standard genome sequencing and annotation.</title>
        <authorList>
            <consortium name="The Broad Institute Genomics Platform"/>
            <consortium name="The Broad Institute Genome Sequencing Center for Infectious Disease"/>
            <person name="Wu L."/>
            <person name="Ma J."/>
        </authorList>
    </citation>
    <scope>NUCLEOTIDE SEQUENCE [LARGE SCALE GENOMIC DNA]</scope>
    <source>
        <strain evidence="3">TISTR 2562</strain>
    </source>
</reference>
<dbReference type="InterPro" id="IPR003812">
    <property type="entry name" value="Fido"/>
</dbReference>
<dbReference type="PANTHER" id="PTHR13504">
    <property type="entry name" value="FIDO DOMAIN-CONTAINING PROTEIN DDB_G0283145"/>
    <property type="match status" value="1"/>
</dbReference>
<comment type="caution">
    <text evidence="2">The sequence shown here is derived from an EMBL/GenBank/DDBJ whole genome shotgun (WGS) entry which is preliminary data.</text>
</comment>